<organism evidence="5 6">
    <name type="scientific">Ranatra chinensis</name>
    <dbReference type="NCBI Taxonomy" id="642074"/>
    <lineage>
        <taxon>Eukaryota</taxon>
        <taxon>Metazoa</taxon>
        <taxon>Ecdysozoa</taxon>
        <taxon>Arthropoda</taxon>
        <taxon>Hexapoda</taxon>
        <taxon>Insecta</taxon>
        <taxon>Pterygota</taxon>
        <taxon>Neoptera</taxon>
        <taxon>Paraneoptera</taxon>
        <taxon>Hemiptera</taxon>
        <taxon>Heteroptera</taxon>
        <taxon>Panheteroptera</taxon>
        <taxon>Nepomorpha</taxon>
        <taxon>Nepidae</taxon>
        <taxon>Ranatrinae</taxon>
        <taxon>Ranatra</taxon>
    </lineage>
</organism>
<evidence type="ECO:0000313" key="5">
    <source>
        <dbReference type="EMBL" id="KAL1132175.1"/>
    </source>
</evidence>
<dbReference type="EMBL" id="JBFDAA010000005">
    <property type="protein sequence ID" value="KAL1132175.1"/>
    <property type="molecule type" value="Genomic_DNA"/>
</dbReference>
<dbReference type="Pfam" id="PF03770">
    <property type="entry name" value="IPK"/>
    <property type="match status" value="1"/>
</dbReference>
<evidence type="ECO:0000256" key="1">
    <source>
        <dbReference type="ARBA" id="ARBA00007374"/>
    </source>
</evidence>
<evidence type="ECO:0000256" key="4">
    <source>
        <dbReference type="RuleBase" id="RU363090"/>
    </source>
</evidence>
<comment type="similarity">
    <text evidence="1 4">Belongs to the inositol phosphokinase (IPK) family.</text>
</comment>
<protein>
    <recommendedName>
        <fullName evidence="4">Kinase</fullName>
        <ecNumber evidence="4">2.7.-.-</ecNumber>
    </recommendedName>
</protein>
<dbReference type="PANTHER" id="PTHR12400">
    <property type="entry name" value="INOSITOL POLYPHOSPHATE KINASE"/>
    <property type="match status" value="1"/>
</dbReference>
<evidence type="ECO:0000256" key="2">
    <source>
        <dbReference type="ARBA" id="ARBA00022679"/>
    </source>
</evidence>
<gene>
    <name evidence="5" type="ORF">AAG570_010132</name>
</gene>
<evidence type="ECO:0000313" key="6">
    <source>
        <dbReference type="Proteomes" id="UP001558652"/>
    </source>
</evidence>
<evidence type="ECO:0000256" key="3">
    <source>
        <dbReference type="ARBA" id="ARBA00022777"/>
    </source>
</evidence>
<dbReference type="InterPro" id="IPR005522">
    <property type="entry name" value="IPK"/>
</dbReference>
<keyword evidence="3 4" id="KW-0418">Kinase</keyword>
<keyword evidence="6" id="KW-1185">Reference proteome</keyword>
<dbReference type="EC" id="2.7.-.-" evidence="4"/>
<name>A0ABD0YLV3_9HEMI</name>
<accession>A0ABD0YLV3</accession>
<dbReference type="PANTHER" id="PTHR12400:SF26">
    <property type="entry name" value="KINASE"/>
    <property type="match status" value="1"/>
</dbReference>
<comment type="caution">
    <text evidence="5">The sequence shown here is derived from an EMBL/GenBank/DDBJ whole genome shotgun (WGS) entry which is preliminary data.</text>
</comment>
<feature type="non-terminal residue" evidence="5">
    <location>
        <position position="1"/>
    </location>
</feature>
<dbReference type="Proteomes" id="UP001558652">
    <property type="component" value="Unassembled WGS sequence"/>
</dbReference>
<dbReference type="SUPFAM" id="SSF56104">
    <property type="entry name" value="SAICAR synthase-like"/>
    <property type="match status" value="1"/>
</dbReference>
<proteinExistence type="inferred from homology"/>
<keyword evidence="2 4" id="KW-0808">Transferase</keyword>
<dbReference type="Gene3D" id="3.30.470.160">
    <property type="entry name" value="Inositol polyphosphate kinase"/>
    <property type="match status" value="1"/>
</dbReference>
<dbReference type="InterPro" id="IPR038286">
    <property type="entry name" value="IPK_sf"/>
</dbReference>
<sequence>NDNPLLKFLALNALELTAPASDVLLRSRPVGAHNKHTDWFQLSGHPDSLAPAGPGTVWKKCSGGAERDVYEALANEEVLAGVTPAYLREVHYRGQTFIELQDLLHGFNEPSVMDVKMGTRTFLEEEVSNEVPRPDLYLKMVAVDPEAPTAREKRDQAVTKLRYMTFRERQSSTCRLGFRIEAMKFRGSPPVTDMKRVKNLEEVMDTMALFLGSRDDVKQRLVARLNEIKSKLDHSPYFHSHEVIGSSILIVYDDSKVGAWLIDFAKTRPLPPGMTVNHRSPWTPGNHEEGFLLGLDNLIRVSVPSNFFLLIT</sequence>
<dbReference type="AlphaFoldDB" id="A0ABD0YLV3"/>
<dbReference type="GO" id="GO:0016301">
    <property type="term" value="F:kinase activity"/>
    <property type="evidence" value="ECO:0007669"/>
    <property type="project" value="UniProtKB-KW"/>
</dbReference>
<reference evidence="5 6" key="1">
    <citation type="submission" date="2024-07" db="EMBL/GenBank/DDBJ databases">
        <title>Chromosome-level genome assembly of the water stick insect Ranatra chinensis (Heteroptera: Nepidae).</title>
        <authorList>
            <person name="Liu X."/>
        </authorList>
    </citation>
    <scope>NUCLEOTIDE SEQUENCE [LARGE SCALE GENOMIC DNA]</scope>
    <source>
        <strain evidence="5">Cailab_2021Rc</strain>
        <tissue evidence="5">Muscle</tissue>
    </source>
</reference>